<comment type="caution">
    <text evidence="2">The sequence shown here is derived from an EMBL/GenBank/DDBJ whole genome shotgun (WGS) entry which is preliminary data.</text>
</comment>
<dbReference type="InterPro" id="IPR050583">
    <property type="entry name" value="Mycobacterial_A85_antigen"/>
</dbReference>
<evidence type="ECO:0000313" key="3">
    <source>
        <dbReference type="Proteomes" id="UP000019277"/>
    </source>
</evidence>
<feature type="signal peptide" evidence="1">
    <location>
        <begin position="1"/>
        <end position="24"/>
    </location>
</feature>
<dbReference type="GO" id="GO:0016747">
    <property type="term" value="F:acyltransferase activity, transferring groups other than amino-acyl groups"/>
    <property type="evidence" value="ECO:0007669"/>
    <property type="project" value="TreeGrafter"/>
</dbReference>
<proteinExistence type="predicted"/>
<dbReference type="Pfam" id="PF00756">
    <property type="entry name" value="Esterase"/>
    <property type="match status" value="1"/>
</dbReference>
<dbReference type="Proteomes" id="UP000019277">
    <property type="component" value="Unassembled WGS sequence"/>
</dbReference>
<dbReference type="EMBL" id="AYXG01000084">
    <property type="protein sequence ID" value="EWC62231.1"/>
    <property type="molecule type" value="Genomic_DNA"/>
</dbReference>
<dbReference type="InterPro" id="IPR000801">
    <property type="entry name" value="Esterase-like"/>
</dbReference>
<evidence type="ECO:0000313" key="2">
    <source>
        <dbReference type="EMBL" id="EWC62231.1"/>
    </source>
</evidence>
<organism evidence="2 3">
    <name type="scientific">Actinokineospora spheciospongiae</name>
    <dbReference type="NCBI Taxonomy" id="909613"/>
    <lineage>
        <taxon>Bacteria</taxon>
        <taxon>Bacillati</taxon>
        <taxon>Actinomycetota</taxon>
        <taxon>Actinomycetes</taxon>
        <taxon>Pseudonocardiales</taxon>
        <taxon>Pseudonocardiaceae</taxon>
        <taxon>Actinokineospora</taxon>
    </lineage>
</organism>
<dbReference type="PANTHER" id="PTHR48098:SF1">
    <property type="entry name" value="DIACYLGLYCEROL ACYLTRANSFERASE_MYCOLYLTRANSFERASE AG85A"/>
    <property type="match status" value="1"/>
</dbReference>
<name>W7J044_9PSEU</name>
<dbReference type="InterPro" id="IPR029058">
    <property type="entry name" value="AB_hydrolase_fold"/>
</dbReference>
<dbReference type="PATRIC" id="fig|909613.9.peg.2484"/>
<reference evidence="2 3" key="1">
    <citation type="journal article" date="2014" name="Genome Announc.">
        <title>Draft Genome Sequence of the Antitrypanosomally Active Sponge-Associated Bacterium Actinokineospora sp. Strain EG49.</title>
        <authorList>
            <person name="Harjes J."/>
            <person name="Ryu T."/>
            <person name="Abdelmohsen U.R."/>
            <person name="Moitinho-Silva L."/>
            <person name="Horn H."/>
            <person name="Ravasi T."/>
            <person name="Hentschel U."/>
        </authorList>
    </citation>
    <scope>NUCLEOTIDE SEQUENCE [LARGE SCALE GENOMIC DNA]</scope>
    <source>
        <strain evidence="2 3">EG49</strain>
    </source>
</reference>
<dbReference type="PANTHER" id="PTHR48098">
    <property type="entry name" value="ENTEROCHELIN ESTERASE-RELATED"/>
    <property type="match status" value="1"/>
</dbReference>
<feature type="chain" id="PRO_5004894176" evidence="1">
    <location>
        <begin position="25"/>
        <end position="348"/>
    </location>
</feature>
<dbReference type="eggNOG" id="COG0627">
    <property type="taxonomic scope" value="Bacteria"/>
</dbReference>
<dbReference type="Gene3D" id="3.40.50.1820">
    <property type="entry name" value="alpha/beta hydrolase"/>
    <property type="match status" value="1"/>
</dbReference>
<dbReference type="STRING" id="909613.UO65_2480"/>
<gene>
    <name evidence="2" type="ORF">UO65_2480</name>
</gene>
<protein>
    <submittedName>
        <fullName evidence="2">Putative esterase</fullName>
    </submittedName>
</protein>
<dbReference type="SUPFAM" id="SSF53474">
    <property type="entry name" value="alpha/beta-Hydrolases"/>
    <property type="match status" value="1"/>
</dbReference>
<keyword evidence="1" id="KW-0732">Signal</keyword>
<dbReference type="AlphaFoldDB" id="W7J044"/>
<accession>W7J044</accession>
<evidence type="ECO:0000256" key="1">
    <source>
        <dbReference type="SAM" id="SignalP"/>
    </source>
</evidence>
<sequence>MIAGAAVVLTTVVSATLVQSPANAAWPWWPTKPTPTTTTAAPAATLPSGAPQVTADDGAKVVKETRIDERTLDLEIQSPALLKNGMVRVYLPTDWSATATRTWPQLWLLHGCCEDLDYKSWDSMTDAKAFTADKGVITVMPTDGPAGMYSEWWNLGLRKTANWEAFHMKEVLQIIERGYKGGTKRAVAGVSIGGYGALAYGFRFPGTFASVASYSGIPNTMFVGTAGVIKGILVREGFWNPADLWGDEMVTFWIWQAHNPYNNIEKFRGTNLYISSGNGEVGPLDPPGKGGDPLDASTLLTSRSFTDRLKQLGIPATVDYYGKGTHSWPYWERALHNSWPVLAKGLGI</sequence>
<keyword evidence="3" id="KW-1185">Reference proteome</keyword>